<dbReference type="EMBL" id="BONU01000013">
    <property type="protein sequence ID" value="GIG73954.1"/>
    <property type="molecule type" value="Genomic_DNA"/>
</dbReference>
<evidence type="ECO:0000313" key="2">
    <source>
        <dbReference type="Proteomes" id="UP000653674"/>
    </source>
</evidence>
<keyword evidence="2" id="KW-1185">Reference proteome</keyword>
<reference evidence="1" key="1">
    <citation type="submission" date="2021-01" db="EMBL/GenBank/DDBJ databases">
        <title>Whole genome shotgun sequence of Planosporangium flavigriseum NBRC 105377.</title>
        <authorList>
            <person name="Komaki H."/>
            <person name="Tamura T."/>
        </authorList>
    </citation>
    <scope>NUCLEOTIDE SEQUENCE</scope>
    <source>
        <strain evidence="1">NBRC 105377</strain>
    </source>
</reference>
<comment type="caution">
    <text evidence="1">The sequence shown here is derived from an EMBL/GenBank/DDBJ whole genome shotgun (WGS) entry which is preliminary data.</text>
</comment>
<sequence>MNWSIGIWAQAQLPRGVMYRWEADGGEGGTGFVLLETLKPTVWPCDGNGDAIGDLVLHADSGNATGDAAGIDRGAFTRVTAATLKAFLKTRQVPQTAHVYFG</sequence>
<gene>
    <name evidence="1" type="ORF">Pfl04_23580</name>
</gene>
<dbReference type="AlphaFoldDB" id="A0A8J3PM60"/>
<dbReference type="Proteomes" id="UP000653674">
    <property type="component" value="Unassembled WGS sequence"/>
</dbReference>
<protein>
    <submittedName>
        <fullName evidence="1">Uncharacterized protein</fullName>
    </submittedName>
</protein>
<evidence type="ECO:0000313" key="1">
    <source>
        <dbReference type="EMBL" id="GIG73954.1"/>
    </source>
</evidence>
<accession>A0A8J3PM60</accession>
<dbReference type="RefSeq" id="WP_168079116.1">
    <property type="nucleotide sequence ID" value="NZ_BAAAQJ010000020.1"/>
</dbReference>
<organism evidence="1 2">
    <name type="scientific">Planosporangium flavigriseum</name>
    <dbReference type="NCBI Taxonomy" id="373681"/>
    <lineage>
        <taxon>Bacteria</taxon>
        <taxon>Bacillati</taxon>
        <taxon>Actinomycetota</taxon>
        <taxon>Actinomycetes</taxon>
        <taxon>Micromonosporales</taxon>
        <taxon>Micromonosporaceae</taxon>
        <taxon>Planosporangium</taxon>
    </lineage>
</organism>
<name>A0A8J3PM60_9ACTN</name>
<proteinExistence type="predicted"/>